<feature type="region of interest" description="Disordered" evidence="1">
    <location>
        <begin position="235"/>
        <end position="264"/>
    </location>
</feature>
<organism evidence="2 3">
    <name type="scientific">Dryococelus australis</name>
    <dbReference type="NCBI Taxonomy" id="614101"/>
    <lineage>
        <taxon>Eukaryota</taxon>
        <taxon>Metazoa</taxon>
        <taxon>Ecdysozoa</taxon>
        <taxon>Arthropoda</taxon>
        <taxon>Hexapoda</taxon>
        <taxon>Insecta</taxon>
        <taxon>Pterygota</taxon>
        <taxon>Neoptera</taxon>
        <taxon>Polyneoptera</taxon>
        <taxon>Phasmatodea</taxon>
        <taxon>Verophasmatodea</taxon>
        <taxon>Anareolatae</taxon>
        <taxon>Phasmatidae</taxon>
        <taxon>Eurycanthinae</taxon>
        <taxon>Dryococelus</taxon>
    </lineage>
</organism>
<proteinExistence type="predicted"/>
<accession>A0ABQ9GIU0</accession>
<sequence length="331" mass="36929">MYTDGEMLQKTRLFYWKGYGNEILSRIKIACTEYLRVLGDRDQLLSLETPLELVHGPLVLKYPPHALPSGGRTIPGQEAAGDEDCAEDTKPSHKVYFSLYLPISLSSKSFASSEYVSLHCFSSSEVELYFLVFSATEQGASAYHVAARVFEAQQRCMPLRTLMMETDSELGAPMRLQKEIGTTSLRIFRIVMNTAYRDALLLQISMLTTADTHCDENVLGGCSTNRNAARRAVANQTQGSFSEPRSRLARSPPTKANRVQFPAGSPDFRKWESCRTMPLAGGFSRGYPVSPAPSFRCRSIFTSITLIGSQDLAVMSRPKTLHFITLIWVKQ</sequence>
<keyword evidence="3" id="KW-1185">Reference proteome</keyword>
<evidence type="ECO:0000313" key="2">
    <source>
        <dbReference type="EMBL" id="KAJ8871921.1"/>
    </source>
</evidence>
<evidence type="ECO:0000313" key="3">
    <source>
        <dbReference type="Proteomes" id="UP001159363"/>
    </source>
</evidence>
<protein>
    <submittedName>
        <fullName evidence="2">Uncharacterized protein</fullName>
    </submittedName>
</protein>
<dbReference type="EMBL" id="JARBHB010000012">
    <property type="protein sequence ID" value="KAJ8871921.1"/>
    <property type="molecule type" value="Genomic_DNA"/>
</dbReference>
<comment type="caution">
    <text evidence="2">The sequence shown here is derived from an EMBL/GenBank/DDBJ whole genome shotgun (WGS) entry which is preliminary data.</text>
</comment>
<dbReference type="Proteomes" id="UP001159363">
    <property type="component" value="Chromosome 11"/>
</dbReference>
<name>A0ABQ9GIU0_9NEOP</name>
<gene>
    <name evidence="2" type="ORF">PR048_028261</name>
</gene>
<reference evidence="2 3" key="1">
    <citation type="submission" date="2023-02" db="EMBL/GenBank/DDBJ databases">
        <title>LHISI_Scaffold_Assembly.</title>
        <authorList>
            <person name="Stuart O.P."/>
            <person name="Cleave R."/>
            <person name="Magrath M.J.L."/>
            <person name="Mikheyev A.S."/>
        </authorList>
    </citation>
    <scope>NUCLEOTIDE SEQUENCE [LARGE SCALE GENOMIC DNA]</scope>
    <source>
        <strain evidence="2">Daus_M_001</strain>
        <tissue evidence="2">Leg muscle</tissue>
    </source>
</reference>
<evidence type="ECO:0000256" key="1">
    <source>
        <dbReference type="SAM" id="MobiDB-lite"/>
    </source>
</evidence>